<dbReference type="PIRSF" id="PIRSF003180">
    <property type="entry name" value="DiGMPpdiest_YuxH"/>
    <property type="match status" value="1"/>
</dbReference>
<dbReference type="Proteomes" id="UP000054874">
    <property type="component" value="Unassembled WGS sequence"/>
</dbReference>
<reference evidence="3 4" key="1">
    <citation type="submission" date="2015-11" db="EMBL/GenBank/DDBJ databases">
        <title>Butyribacter intestini gen. nov., sp. nov., a butyric acid-producing bacterium of the family Lachnospiraceae isolated from the human faeces.</title>
        <authorList>
            <person name="Zou Y."/>
            <person name="Xue W."/>
            <person name="Luo G."/>
            <person name="Lv M."/>
        </authorList>
    </citation>
    <scope>NUCLEOTIDE SEQUENCE [LARGE SCALE GENOMIC DNA]</scope>
    <source>
        <strain evidence="3 4">ACET-33324</strain>
    </source>
</reference>
<dbReference type="OrthoDB" id="9804751at2"/>
<evidence type="ECO:0000259" key="2">
    <source>
        <dbReference type="PROSITE" id="PS51833"/>
    </source>
</evidence>
<name>A0A0V8QCX2_9FIRM</name>
<feature type="domain" description="HDOD" evidence="2">
    <location>
        <begin position="199"/>
        <end position="384"/>
    </location>
</feature>
<gene>
    <name evidence="3" type="ORF">ASU35_13130</name>
</gene>
<dbReference type="InterPro" id="IPR052340">
    <property type="entry name" value="RNase_Y/CdgJ"/>
</dbReference>
<organism evidence="3 4">
    <name type="scientific">Acetivibrio ethanolgignens</name>
    <dbReference type="NCBI Taxonomy" id="290052"/>
    <lineage>
        <taxon>Bacteria</taxon>
        <taxon>Bacillati</taxon>
        <taxon>Bacillota</taxon>
        <taxon>Clostridia</taxon>
        <taxon>Eubacteriales</taxon>
        <taxon>Oscillospiraceae</taxon>
        <taxon>Acetivibrio</taxon>
    </lineage>
</organism>
<dbReference type="InterPro" id="IPR014408">
    <property type="entry name" value="dGMP_Pdiesterase_EAL/HD-GYP"/>
</dbReference>
<dbReference type="PROSITE" id="PS51833">
    <property type="entry name" value="HDOD"/>
    <property type="match status" value="1"/>
</dbReference>
<dbReference type="PANTHER" id="PTHR33525">
    <property type="match status" value="1"/>
</dbReference>
<accession>A0A0V8QCX2</accession>
<dbReference type="EMBL" id="LNAM01000174">
    <property type="protein sequence ID" value="KSV58421.1"/>
    <property type="molecule type" value="Genomic_DNA"/>
</dbReference>
<dbReference type="InterPro" id="IPR001633">
    <property type="entry name" value="EAL_dom"/>
</dbReference>
<comment type="caution">
    <text evidence="3">The sequence shown here is derived from an EMBL/GenBank/DDBJ whole genome shotgun (WGS) entry which is preliminary data.</text>
</comment>
<dbReference type="STRING" id="290052.ASU35_13130"/>
<evidence type="ECO:0000313" key="3">
    <source>
        <dbReference type="EMBL" id="KSV58421.1"/>
    </source>
</evidence>
<protein>
    <recommendedName>
        <fullName evidence="5">Diguanylate phosphodiesterase</fullName>
    </recommendedName>
</protein>
<dbReference type="Pfam" id="PF00563">
    <property type="entry name" value="EAL"/>
    <property type="match status" value="1"/>
</dbReference>
<evidence type="ECO:0000259" key="1">
    <source>
        <dbReference type="PROSITE" id="PS50883"/>
    </source>
</evidence>
<sequence length="405" mass="46554">MDTFIARQAIFDKKGNVVAYELLYRSSEKSTRADLVDGDRATLQVLSDAITVFGLPYLTNSKMAFVNFTENLLLRDTALLASPDEVAVEILEDVKITKRILEKLQNLKDRGYTLVLDDYIGKEDINKLLPLLDIVKIDFMNTSQEVQERIADALKNSKVTLLAEKVETLKEYERAKELGYQLFQGYFFRRPVLFQKKAQKFSIASFNRLLEQVQKSHINFKRCSQIVHSDVALTYSLMGRANILQYYRGNIITSIQQALVRMGEDELRRWVFLTLARGNNITISDEAVKEAYIRGLFAEEILKKAAFTGKKEEAFIVGMFSQLPEIMGESMGSLLDKVELPPKCTEALLNQSENEYSRLLEFFFRYENKDPELKLEDFGINISWKELGSIYVECIRKADLAFSLR</sequence>
<dbReference type="InterPro" id="IPR013976">
    <property type="entry name" value="HDOD"/>
</dbReference>
<dbReference type="SMART" id="SM00052">
    <property type="entry name" value="EAL"/>
    <property type="match status" value="1"/>
</dbReference>
<evidence type="ECO:0000313" key="4">
    <source>
        <dbReference type="Proteomes" id="UP000054874"/>
    </source>
</evidence>
<proteinExistence type="predicted"/>
<evidence type="ECO:0008006" key="5">
    <source>
        <dbReference type="Google" id="ProtNLM"/>
    </source>
</evidence>
<dbReference type="Gene3D" id="1.10.3210.10">
    <property type="entry name" value="Hypothetical protein af1432"/>
    <property type="match status" value="1"/>
</dbReference>
<keyword evidence="4" id="KW-1185">Reference proteome</keyword>
<dbReference type="SUPFAM" id="SSF141868">
    <property type="entry name" value="EAL domain-like"/>
    <property type="match status" value="1"/>
</dbReference>
<dbReference type="PROSITE" id="PS50883">
    <property type="entry name" value="EAL"/>
    <property type="match status" value="1"/>
</dbReference>
<dbReference type="PANTHER" id="PTHR33525:SF4">
    <property type="entry name" value="CYCLIC DI-GMP PHOSPHODIESTERASE CDGJ"/>
    <property type="match status" value="1"/>
</dbReference>
<dbReference type="Gene3D" id="3.20.20.450">
    <property type="entry name" value="EAL domain"/>
    <property type="match status" value="1"/>
</dbReference>
<dbReference type="SUPFAM" id="SSF109604">
    <property type="entry name" value="HD-domain/PDEase-like"/>
    <property type="match status" value="1"/>
</dbReference>
<dbReference type="RefSeq" id="WP_058353350.1">
    <property type="nucleotide sequence ID" value="NZ_CABMMD010000174.1"/>
</dbReference>
<dbReference type="AlphaFoldDB" id="A0A0V8QCX2"/>
<dbReference type="InterPro" id="IPR035919">
    <property type="entry name" value="EAL_sf"/>
</dbReference>
<dbReference type="Pfam" id="PF08668">
    <property type="entry name" value="HDOD"/>
    <property type="match status" value="1"/>
</dbReference>
<feature type="domain" description="EAL" evidence="1">
    <location>
        <begin position="1"/>
        <end position="205"/>
    </location>
</feature>